<feature type="region of interest" description="Disordered" evidence="1">
    <location>
        <begin position="288"/>
        <end position="433"/>
    </location>
</feature>
<evidence type="ECO:0000313" key="2">
    <source>
        <dbReference type="EMBL" id="CAL4239328.1"/>
    </source>
</evidence>
<sequence>ISDFKFLCPNDTVFDQQNFICANWWDVDCKSSTQHYSKNDVFIVPEPEVEEYEEPTATYYEYVYEYEEPKGRSVPSSEYEYDVLDQSLVRDTASRKGKSQDSTIHYRNALTSTTSTSTTTATTTKTSATTPRTTLSTTLSTTTKEPSTTTTEKNRVSTTSTTPKITTLRPANPFRPSFSVGKPVVTVSTSTSYSSSTSSSIDVVTSSSKTLPEISTTSPPKIVQPTLPTTTLKPKFHIAVNNQSLLAKQEEVEGDLTASGRDDPFAHFDWRKDSSGVTASTKTRYETRFLTGPRSRTPAVAIATRIRDKDSSDSTDEEPSDNIGSRALSPENEREADSKSTGSRASNSHTGRDSNSRDRSSFTSSRFRTYQRDRGRERDRDRERDPSLREFSNFRYFRTAFGNSDSSSSSGLRPASVRPERTASRSTRYHIYA</sequence>
<evidence type="ECO:0000256" key="1">
    <source>
        <dbReference type="SAM" id="MobiDB-lite"/>
    </source>
</evidence>
<feature type="non-terminal residue" evidence="2">
    <location>
        <position position="1"/>
    </location>
</feature>
<evidence type="ECO:0008006" key="4">
    <source>
        <dbReference type="Google" id="ProtNLM"/>
    </source>
</evidence>
<dbReference type="InterPro" id="IPR052976">
    <property type="entry name" value="Scoloptoxin-like"/>
</dbReference>
<comment type="caution">
    <text evidence="2">The sequence shown here is derived from an EMBL/GenBank/DDBJ whole genome shotgun (WGS) entry which is preliminary data.</text>
</comment>
<feature type="compositionally biased region" description="Basic and acidic residues" evidence="1">
    <location>
        <begin position="370"/>
        <end position="388"/>
    </location>
</feature>
<organism evidence="2 3">
    <name type="scientific">Meganyctiphanes norvegica</name>
    <name type="common">Northern krill</name>
    <name type="synonym">Thysanopoda norvegica</name>
    <dbReference type="NCBI Taxonomy" id="48144"/>
    <lineage>
        <taxon>Eukaryota</taxon>
        <taxon>Metazoa</taxon>
        <taxon>Ecdysozoa</taxon>
        <taxon>Arthropoda</taxon>
        <taxon>Crustacea</taxon>
        <taxon>Multicrustacea</taxon>
        <taxon>Malacostraca</taxon>
        <taxon>Eumalacostraca</taxon>
        <taxon>Eucarida</taxon>
        <taxon>Euphausiacea</taxon>
        <taxon>Euphausiidae</taxon>
        <taxon>Meganyctiphanes</taxon>
    </lineage>
</organism>
<dbReference type="EMBL" id="CAXKWB010125463">
    <property type="protein sequence ID" value="CAL4239328.1"/>
    <property type="molecule type" value="Genomic_DNA"/>
</dbReference>
<dbReference type="PANTHER" id="PTHR22933">
    <property type="entry name" value="FI18007P1-RELATED"/>
    <property type="match status" value="1"/>
</dbReference>
<protein>
    <recommendedName>
        <fullName evidence="4">Chitin-binding type-2 domain-containing protein</fullName>
    </recommendedName>
</protein>
<feature type="region of interest" description="Disordered" evidence="1">
    <location>
        <begin position="114"/>
        <end position="174"/>
    </location>
</feature>
<dbReference type="AlphaFoldDB" id="A0AAV2SU91"/>
<feature type="compositionally biased region" description="Low complexity" evidence="1">
    <location>
        <begin position="114"/>
        <end position="151"/>
    </location>
</feature>
<gene>
    <name evidence="2" type="ORF">MNOR_LOCUS40531</name>
</gene>
<feature type="compositionally biased region" description="Low complexity" evidence="1">
    <location>
        <begin position="158"/>
        <end position="167"/>
    </location>
</feature>
<proteinExistence type="predicted"/>
<dbReference type="PANTHER" id="PTHR22933:SF43">
    <property type="entry name" value="LP10131P"/>
    <property type="match status" value="1"/>
</dbReference>
<reference evidence="2 3" key="1">
    <citation type="submission" date="2024-05" db="EMBL/GenBank/DDBJ databases">
        <authorList>
            <person name="Wallberg A."/>
        </authorList>
    </citation>
    <scope>NUCLEOTIDE SEQUENCE [LARGE SCALE GENOMIC DNA]</scope>
</reference>
<feature type="compositionally biased region" description="Basic and acidic residues" evidence="1">
    <location>
        <begin position="350"/>
        <end position="360"/>
    </location>
</feature>
<evidence type="ECO:0000313" key="3">
    <source>
        <dbReference type="Proteomes" id="UP001497623"/>
    </source>
</evidence>
<feature type="compositionally biased region" description="Polar residues" evidence="1">
    <location>
        <begin position="339"/>
        <end position="349"/>
    </location>
</feature>
<keyword evidence="3" id="KW-1185">Reference proteome</keyword>
<dbReference type="Proteomes" id="UP001497623">
    <property type="component" value="Unassembled WGS sequence"/>
</dbReference>
<accession>A0AAV2SU91</accession>
<name>A0AAV2SU91_MEGNR</name>